<proteinExistence type="predicted"/>
<dbReference type="PROSITE" id="PS50109">
    <property type="entry name" value="HIS_KIN"/>
    <property type="match status" value="1"/>
</dbReference>
<dbReference type="SMART" id="SM00387">
    <property type="entry name" value="HATPase_c"/>
    <property type="match status" value="1"/>
</dbReference>
<evidence type="ECO:0000256" key="3">
    <source>
        <dbReference type="ARBA" id="ARBA00022553"/>
    </source>
</evidence>
<keyword evidence="12" id="KW-1185">Reference proteome</keyword>
<feature type="region of interest" description="Disordered" evidence="8">
    <location>
        <begin position="702"/>
        <end position="763"/>
    </location>
</feature>
<dbReference type="RefSeq" id="WP_183652649.1">
    <property type="nucleotide sequence ID" value="NZ_BAAAXX010000021.1"/>
</dbReference>
<dbReference type="AlphaFoldDB" id="A0A7W5VDC7"/>
<keyword evidence="6 11" id="KW-0418">Kinase</keyword>
<dbReference type="GeneID" id="95391587"/>
<keyword evidence="9" id="KW-0472">Membrane</keyword>
<dbReference type="GO" id="GO:0004673">
    <property type="term" value="F:protein histidine kinase activity"/>
    <property type="evidence" value="ECO:0007669"/>
    <property type="project" value="UniProtKB-EC"/>
</dbReference>
<dbReference type="PANTHER" id="PTHR45436">
    <property type="entry name" value="SENSOR HISTIDINE KINASE YKOH"/>
    <property type="match status" value="1"/>
</dbReference>
<dbReference type="EMBL" id="JACIBV010000001">
    <property type="protein sequence ID" value="MBB3729400.1"/>
    <property type="molecule type" value="Genomic_DNA"/>
</dbReference>
<dbReference type="SUPFAM" id="SSF55874">
    <property type="entry name" value="ATPase domain of HSP90 chaperone/DNA topoisomerase II/histidine kinase"/>
    <property type="match status" value="1"/>
</dbReference>
<dbReference type="InterPro" id="IPR003594">
    <property type="entry name" value="HATPase_dom"/>
</dbReference>
<dbReference type="EC" id="2.7.13.3" evidence="2"/>
<evidence type="ECO:0000256" key="5">
    <source>
        <dbReference type="ARBA" id="ARBA00022692"/>
    </source>
</evidence>
<evidence type="ECO:0000256" key="6">
    <source>
        <dbReference type="ARBA" id="ARBA00022777"/>
    </source>
</evidence>
<dbReference type="InterPro" id="IPR050428">
    <property type="entry name" value="TCS_sensor_his_kinase"/>
</dbReference>
<accession>A0A7W5VDC7</accession>
<feature type="transmembrane region" description="Helical" evidence="9">
    <location>
        <begin position="298"/>
        <end position="321"/>
    </location>
</feature>
<organism evidence="11 12">
    <name type="scientific">Nonomuraea dietziae</name>
    <dbReference type="NCBI Taxonomy" id="65515"/>
    <lineage>
        <taxon>Bacteria</taxon>
        <taxon>Bacillati</taxon>
        <taxon>Actinomycetota</taxon>
        <taxon>Actinomycetes</taxon>
        <taxon>Streptosporangiales</taxon>
        <taxon>Streptosporangiaceae</taxon>
        <taxon>Nonomuraea</taxon>
    </lineage>
</organism>
<feature type="domain" description="Histidine kinase" evidence="10">
    <location>
        <begin position="514"/>
        <end position="619"/>
    </location>
</feature>
<dbReference type="InterPro" id="IPR013587">
    <property type="entry name" value="Nitrate/nitrite_sensing"/>
</dbReference>
<evidence type="ECO:0000256" key="8">
    <source>
        <dbReference type="SAM" id="MobiDB-lite"/>
    </source>
</evidence>
<feature type="compositionally biased region" description="Polar residues" evidence="8">
    <location>
        <begin position="709"/>
        <end position="722"/>
    </location>
</feature>
<evidence type="ECO:0000256" key="1">
    <source>
        <dbReference type="ARBA" id="ARBA00000085"/>
    </source>
</evidence>
<comment type="catalytic activity">
    <reaction evidence="1">
        <text>ATP + protein L-histidine = ADP + protein N-phospho-L-histidine.</text>
        <dbReference type="EC" id="2.7.13.3"/>
    </reaction>
</comment>
<evidence type="ECO:0000256" key="9">
    <source>
        <dbReference type="SAM" id="Phobius"/>
    </source>
</evidence>
<feature type="compositionally biased region" description="Basic and acidic residues" evidence="8">
    <location>
        <begin position="724"/>
        <end position="740"/>
    </location>
</feature>
<dbReference type="PANTHER" id="PTHR45436:SF5">
    <property type="entry name" value="SENSOR HISTIDINE KINASE TRCS"/>
    <property type="match status" value="1"/>
</dbReference>
<dbReference type="InterPro" id="IPR036890">
    <property type="entry name" value="HATPase_C_sf"/>
</dbReference>
<gene>
    <name evidence="11" type="ORF">FHR33_005260</name>
</gene>
<keyword evidence="3" id="KW-0597">Phosphoprotein</keyword>
<evidence type="ECO:0000259" key="10">
    <source>
        <dbReference type="PROSITE" id="PS50109"/>
    </source>
</evidence>
<sequence length="763" mass="82229">MASGRSIRFKIATLLVVPLVSLVALWGFAASTTAGEAFNLLKVDTIWTGVINDADILVYNLQQERLASAERMAGGATGLGALAAARANTDKVRRSLTQNANSDDTQAALSHDMKAQLRVVFAQADRLGEIRRLVDEGRQTPSRLVADYAAISDAIYRLYGTFALSTDVVLYQQANGLIAADQARELLHRQHTLVIASDGDLAPADRELMAKLEGARTLQFDRARIELDGELRRPFDTLAGSPQFLATQGAITSVLSGGSVAVAEWRASADPVLKDYTRGTWDTGDLLLARMEPAGMAILTRAVVAGVLGLIAVAFSIFISIRVGRVVTSELGTLRRTALELAEIRLPGVVARLRAGERVDVAAESPPIVVAPAATSEIRDLATAFDSVQSTAVEAAVEQARLREGVALALRNLARRSQSLLQRQLKLLDGMQREAEDPDALESLFKLDHLTTRMRRHAEGLVLLSGGTAGRKWRGTIPVEDVLNGAAAQVEDYTRVRVYPMPECGVSGAAVADLMHLFAELIENAAQFSSPENEVSVRGELVGRGYAVEIEDRGLGLPAQERQALNERLSGPQEFDPSQTERLGFAVVGMLAARHGVTVTLKQSPYGGTTAIVLLPNALTESLAAIGGPPERVVSPIKREGAADLPRRTRTSRRVDVKVERIDTQEPVVVRGPFEDAKPRGPFEAVTSMPLNAPVVEEAPAVLPRRIRQTNLPSRLASSSPRQEPADQRSADERSPEETRALLSSLQSGWQRGRQDSEQDGGA</sequence>
<keyword evidence="7 9" id="KW-1133">Transmembrane helix</keyword>
<evidence type="ECO:0000256" key="7">
    <source>
        <dbReference type="ARBA" id="ARBA00022989"/>
    </source>
</evidence>
<evidence type="ECO:0000256" key="2">
    <source>
        <dbReference type="ARBA" id="ARBA00012438"/>
    </source>
</evidence>
<evidence type="ECO:0000256" key="4">
    <source>
        <dbReference type="ARBA" id="ARBA00022679"/>
    </source>
</evidence>
<keyword evidence="4" id="KW-0808">Transferase</keyword>
<comment type="caution">
    <text evidence="11">The sequence shown here is derived from an EMBL/GenBank/DDBJ whole genome shotgun (WGS) entry which is preliminary data.</text>
</comment>
<dbReference type="Gene3D" id="3.30.565.10">
    <property type="entry name" value="Histidine kinase-like ATPase, C-terminal domain"/>
    <property type="match status" value="1"/>
</dbReference>
<dbReference type="GO" id="GO:0005886">
    <property type="term" value="C:plasma membrane"/>
    <property type="evidence" value="ECO:0007669"/>
    <property type="project" value="TreeGrafter"/>
</dbReference>
<name>A0A7W5VDC7_9ACTN</name>
<keyword evidence="5 9" id="KW-0812">Transmembrane</keyword>
<dbReference type="Proteomes" id="UP000579945">
    <property type="component" value="Unassembled WGS sequence"/>
</dbReference>
<protein>
    <recommendedName>
        <fullName evidence="2">histidine kinase</fullName>
        <ecNumber evidence="2">2.7.13.3</ecNumber>
    </recommendedName>
</protein>
<dbReference type="Pfam" id="PF02518">
    <property type="entry name" value="HATPase_c"/>
    <property type="match status" value="1"/>
</dbReference>
<dbReference type="InterPro" id="IPR005467">
    <property type="entry name" value="His_kinase_dom"/>
</dbReference>
<dbReference type="GO" id="GO:0000160">
    <property type="term" value="P:phosphorelay signal transduction system"/>
    <property type="evidence" value="ECO:0007669"/>
    <property type="project" value="TreeGrafter"/>
</dbReference>
<evidence type="ECO:0000313" key="12">
    <source>
        <dbReference type="Proteomes" id="UP000579945"/>
    </source>
</evidence>
<reference evidence="11 12" key="1">
    <citation type="submission" date="2020-08" db="EMBL/GenBank/DDBJ databases">
        <title>Sequencing the genomes of 1000 actinobacteria strains.</title>
        <authorList>
            <person name="Klenk H.-P."/>
        </authorList>
    </citation>
    <scope>NUCLEOTIDE SEQUENCE [LARGE SCALE GENOMIC DNA]</scope>
    <source>
        <strain evidence="11 12">DSM 44320</strain>
    </source>
</reference>
<evidence type="ECO:0000313" key="11">
    <source>
        <dbReference type="EMBL" id="MBB3729400.1"/>
    </source>
</evidence>
<dbReference type="Pfam" id="PF08376">
    <property type="entry name" value="NIT"/>
    <property type="match status" value="1"/>
</dbReference>